<evidence type="ECO:0000256" key="1">
    <source>
        <dbReference type="SAM" id="SignalP"/>
    </source>
</evidence>
<keyword evidence="1" id="KW-0732">Signal</keyword>
<dbReference type="EMBL" id="SMFZ01000001">
    <property type="protein sequence ID" value="TCK25820.1"/>
    <property type="molecule type" value="Genomic_DNA"/>
</dbReference>
<evidence type="ECO:0008006" key="4">
    <source>
        <dbReference type="Google" id="ProtNLM"/>
    </source>
</evidence>
<accession>A0A4R1HY82</accession>
<name>A0A4R1HY82_PSEEN</name>
<comment type="caution">
    <text evidence="2">The sequence shown here is derived from an EMBL/GenBank/DDBJ whole genome shotgun (WGS) entry which is preliminary data.</text>
</comment>
<keyword evidence="3" id="KW-1185">Reference proteome</keyword>
<dbReference type="AlphaFoldDB" id="A0A4R1HY82"/>
<evidence type="ECO:0000313" key="2">
    <source>
        <dbReference type="EMBL" id="TCK25820.1"/>
    </source>
</evidence>
<dbReference type="Proteomes" id="UP000295560">
    <property type="component" value="Unassembled WGS sequence"/>
</dbReference>
<feature type="chain" id="PRO_5020773432" description="Secreted protein" evidence="1">
    <location>
        <begin position="33"/>
        <end position="89"/>
    </location>
</feature>
<feature type="signal peptide" evidence="1">
    <location>
        <begin position="1"/>
        <end position="32"/>
    </location>
</feature>
<proteinExistence type="predicted"/>
<protein>
    <recommendedName>
        <fullName evidence="4">Secreted protein</fullName>
    </recommendedName>
</protein>
<gene>
    <name evidence="2" type="ORF">EV378_1645</name>
</gene>
<reference evidence="2 3" key="1">
    <citation type="submission" date="2019-03" db="EMBL/GenBank/DDBJ databases">
        <title>Sequencing the genomes of 1000 actinobacteria strains.</title>
        <authorList>
            <person name="Klenk H.-P."/>
        </authorList>
    </citation>
    <scope>NUCLEOTIDE SEQUENCE [LARGE SCALE GENOMIC DNA]</scope>
    <source>
        <strain evidence="2 3">DSM 44969</strain>
    </source>
</reference>
<evidence type="ECO:0000313" key="3">
    <source>
        <dbReference type="Proteomes" id="UP000295560"/>
    </source>
</evidence>
<organism evidence="2 3">
    <name type="scientific">Pseudonocardia endophytica</name>
    <dbReference type="NCBI Taxonomy" id="401976"/>
    <lineage>
        <taxon>Bacteria</taxon>
        <taxon>Bacillati</taxon>
        <taxon>Actinomycetota</taxon>
        <taxon>Actinomycetes</taxon>
        <taxon>Pseudonocardiales</taxon>
        <taxon>Pseudonocardiaceae</taxon>
        <taxon>Pseudonocardia</taxon>
    </lineage>
</organism>
<sequence length="89" mass="8693">MSRKLAVRAGRLTAGAVVAVAVTGLGGGVAFADEEPPDGVIQQVGGTVSGIEESTGVADISDQLGDATGLTDIENQLGVTKAEEGLGLG</sequence>